<dbReference type="Proteomes" id="UP000515703">
    <property type="component" value="Chromosome"/>
</dbReference>
<name>A0A7I8DHP4_9FIRM</name>
<protein>
    <recommendedName>
        <fullName evidence="1">N-acetyltransferase domain-containing protein</fullName>
    </recommendedName>
</protein>
<gene>
    <name evidence="2" type="ORF">bsdcttw_10690</name>
</gene>
<dbReference type="GO" id="GO:0016747">
    <property type="term" value="F:acyltransferase activity, transferring groups other than amino-acyl groups"/>
    <property type="evidence" value="ECO:0007669"/>
    <property type="project" value="InterPro"/>
</dbReference>
<dbReference type="AlphaFoldDB" id="A0A7I8DHP4"/>
<evidence type="ECO:0000313" key="2">
    <source>
        <dbReference type="EMBL" id="BCJ98028.1"/>
    </source>
</evidence>
<feature type="domain" description="N-acetyltransferase" evidence="1">
    <location>
        <begin position="3"/>
        <end position="171"/>
    </location>
</feature>
<dbReference type="KEGG" id="acht:bsdcttw_10690"/>
<dbReference type="Pfam" id="PF00583">
    <property type="entry name" value="Acetyltransf_1"/>
    <property type="match status" value="1"/>
</dbReference>
<dbReference type="InterPro" id="IPR016181">
    <property type="entry name" value="Acyl_CoA_acyltransferase"/>
</dbReference>
<dbReference type="PROSITE" id="PS51186">
    <property type="entry name" value="GNAT"/>
    <property type="match status" value="1"/>
</dbReference>
<reference evidence="2 3" key="1">
    <citation type="submission" date="2020-08" db="EMBL/GenBank/DDBJ databases">
        <title>Draft genome sequencing of an Anaerocolumna strain isolated from anoxic soil subjected to BSD treatment.</title>
        <authorList>
            <person name="Uek A."/>
            <person name="Tonouchi A."/>
        </authorList>
    </citation>
    <scope>NUCLEOTIDE SEQUENCE [LARGE SCALE GENOMIC DNA]</scope>
    <source>
        <strain evidence="2 3">CTTW</strain>
    </source>
</reference>
<proteinExistence type="predicted"/>
<keyword evidence="3" id="KW-1185">Reference proteome</keyword>
<evidence type="ECO:0000313" key="3">
    <source>
        <dbReference type="Proteomes" id="UP000515703"/>
    </source>
</evidence>
<sequence>MDIAYRELNEQDIHNDLLKDFNRYQEVTNDWCRMQNGEYALVLQPHIEDWNEKAKERKVSCLSNLLQNGGRIFCAFDSDKLIGFSAINGTLLGSNNQYIELVEFHVSNEYRGKGIGRKLFDLCVEAASSYICEKIYIVASSSEESQKIYRKLGCVYTTELIPSLYEQSPADIHLEFLLTKKENTKSYE</sequence>
<dbReference type="RefSeq" id="WP_185258388.1">
    <property type="nucleotide sequence ID" value="NZ_AP023368.1"/>
</dbReference>
<dbReference type="EMBL" id="AP023368">
    <property type="protein sequence ID" value="BCJ98028.1"/>
    <property type="molecule type" value="Genomic_DNA"/>
</dbReference>
<dbReference type="CDD" id="cd04301">
    <property type="entry name" value="NAT_SF"/>
    <property type="match status" value="1"/>
</dbReference>
<dbReference type="SUPFAM" id="SSF55729">
    <property type="entry name" value="Acyl-CoA N-acyltransferases (Nat)"/>
    <property type="match status" value="1"/>
</dbReference>
<reference evidence="2 3" key="2">
    <citation type="submission" date="2020-08" db="EMBL/GenBank/DDBJ databases">
        <authorList>
            <person name="Ueki A."/>
            <person name="Tonouchi A."/>
        </authorList>
    </citation>
    <scope>NUCLEOTIDE SEQUENCE [LARGE SCALE GENOMIC DNA]</scope>
    <source>
        <strain evidence="2 3">CTTW</strain>
    </source>
</reference>
<evidence type="ECO:0000259" key="1">
    <source>
        <dbReference type="PROSITE" id="PS51186"/>
    </source>
</evidence>
<organism evidence="2 3">
    <name type="scientific">Anaerocolumna chitinilytica</name>
    <dbReference type="NCBI Taxonomy" id="1727145"/>
    <lineage>
        <taxon>Bacteria</taxon>
        <taxon>Bacillati</taxon>
        <taxon>Bacillota</taxon>
        <taxon>Clostridia</taxon>
        <taxon>Lachnospirales</taxon>
        <taxon>Lachnospiraceae</taxon>
        <taxon>Anaerocolumna</taxon>
    </lineage>
</organism>
<dbReference type="InterPro" id="IPR000182">
    <property type="entry name" value="GNAT_dom"/>
</dbReference>
<dbReference type="Gene3D" id="3.40.630.30">
    <property type="match status" value="1"/>
</dbReference>
<accession>A0A7I8DHP4</accession>